<dbReference type="PANTHER" id="PTHR43531:SF7">
    <property type="entry name" value="AEROTAXIS RECEPTOR"/>
    <property type="match status" value="1"/>
</dbReference>
<evidence type="ECO:0000259" key="4">
    <source>
        <dbReference type="PROSITE" id="PS50112"/>
    </source>
</evidence>
<dbReference type="CDD" id="cd06225">
    <property type="entry name" value="HAMP"/>
    <property type="match status" value="1"/>
</dbReference>
<dbReference type="Gene3D" id="1.10.287.950">
    <property type="entry name" value="Methyl-accepting chemotaxis protein"/>
    <property type="match status" value="1"/>
</dbReference>
<dbReference type="CDD" id="cd11386">
    <property type="entry name" value="MCP_signal"/>
    <property type="match status" value="1"/>
</dbReference>
<dbReference type="NCBIfam" id="TIGR00229">
    <property type="entry name" value="sensory_box"/>
    <property type="match status" value="1"/>
</dbReference>
<dbReference type="Proteomes" id="UP001056201">
    <property type="component" value="Chromosome 1"/>
</dbReference>
<evidence type="ECO:0000313" key="6">
    <source>
        <dbReference type="EMBL" id="URI07167.1"/>
    </source>
</evidence>
<dbReference type="EMBL" id="CP097635">
    <property type="protein sequence ID" value="URI07167.1"/>
    <property type="molecule type" value="Genomic_DNA"/>
</dbReference>
<organism evidence="6 7">
    <name type="scientific">Aquincola tertiaricarbonis</name>
    <dbReference type="NCBI Taxonomy" id="391953"/>
    <lineage>
        <taxon>Bacteria</taxon>
        <taxon>Pseudomonadati</taxon>
        <taxon>Pseudomonadota</taxon>
        <taxon>Betaproteobacteria</taxon>
        <taxon>Burkholderiales</taxon>
        <taxon>Sphaerotilaceae</taxon>
        <taxon>Aquincola</taxon>
    </lineage>
</organism>
<dbReference type="InterPro" id="IPR000014">
    <property type="entry name" value="PAS"/>
</dbReference>
<dbReference type="Pfam" id="PF08447">
    <property type="entry name" value="PAS_3"/>
    <property type="match status" value="1"/>
</dbReference>
<proteinExistence type="inferred from homology"/>
<dbReference type="CDD" id="cd00130">
    <property type="entry name" value="PAS"/>
    <property type="match status" value="1"/>
</dbReference>
<dbReference type="PROSITE" id="PS50885">
    <property type="entry name" value="HAMP"/>
    <property type="match status" value="1"/>
</dbReference>
<dbReference type="InterPro" id="IPR051310">
    <property type="entry name" value="MCP_chemotaxis"/>
</dbReference>
<dbReference type="RefSeq" id="WP_250195432.1">
    <property type="nucleotide sequence ID" value="NZ_CP097635.1"/>
</dbReference>
<gene>
    <name evidence="6" type="ORF">MW290_00645</name>
</gene>
<dbReference type="Gene3D" id="3.30.450.20">
    <property type="entry name" value="PAS domain"/>
    <property type="match status" value="1"/>
</dbReference>
<dbReference type="SUPFAM" id="SSF55785">
    <property type="entry name" value="PYP-like sensor domain (PAS domain)"/>
    <property type="match status" value="1"/>
</dbReference>
<comment type="similarity">
    <text evidence="1">Belongs to the methyl-accepting chemotaxis (MCP) protein family.</text>
</comment>
<feature type="domain" description="Methyl-accepting transducer" evidence="3">
    <location>
        <begin position="266"/>
        <end position="495"/>
    </location>
</feature>
<feature type="domain" description="HAMP" evidence="5">
    <location>
        <begin position="209"/>
        <end position="261"/>
    </location>
</feature>
<protein>
    <submittedName>
        <fullName evidence="6">Methyl-accepting chemotaxis protein</fullName>
    </submittedName>
</protein>
<evidence type="ECO:0000256" key="1">
    <source>
        <dbReference type="ARBA" id="ARBA00029447"/>
    </source>
</evidence>
<evidence type="ECO:0000313" key="7">
    <source>
        <dbReference type="Proteomes" id="UP001056201"/>
    </source>
</evidence>
<dbReference type="PROSITE" id="PS50112">
    <property type="entry name" value="PAS"/>
    <property type="match status" value="1"/>
</dbReference>
<keyword evidence="7" id="KW-1185">Reference proteome</keyword>
<dbReference type="InterPro" id="IPR004089">
    <property type="entry name" value="MCPsignal_dom"/>
</dbReference>
<dbReference type="SMART" id="SM00304">
    <property type="entry name" value="HAMP"/>
    <property type="match status" value="1"/>
</dbReference>
<dbReference type="InterPro" id="IPR013655">
    <property type="entry name" value="PAS_fold_3"/>
</dbReference>
<accession>A0ABY4S5L0</accession>
<dbReference type="SMART" id="SM00283">
    <property type="entry name" value="MA"/>
    <property type="match status" value="1"/>
</dbReference>
<evidence type="ECO:0000259" key="3">
    <source>
        <dbReference type="PROSITE" id="PS50111"/>
    </source>
</evidence>
<dbReference type="SMART" id="SM00091">
    <property type="entry name" value="PAS"/>
    <property type="match status" value="1"/>
</dbReference>
<dbReference type="SUPFAM" id="SSF58104">
    <property type="entry name" value="Methyl-accepting chemotaxis protein (MCP) signaling domain"/>
    <property type="match status" value="1"/>
</dbReference>
<dbReference type="PANTHER" id="PTHR43531">
    <property type="entry name" value="PROTEIN ICFG"/>
    <property type="match status" value="1"/>
</dbReference>
<name>A0ABY4S5L0_AQUTE</name>
<evidence type="ECO:0000259" key="5">
    <source>
        <dbReference type="PROSITE" id="PS50885"/>
    </source>
</evidence>
<sequence>MRTNLPVTQREYRFADGMTIVSTTDLDSRITYCNPAFIEVSGFTQEELIGQPHNMVRHPDMPAEAFRDMWETLRSGHPWVGLVKNRRKNGDHYWVEANVTPLMQNGAAVGYLSVRTQASPQQVQQAEALYARMRAEAAAGPLRTRLRRGELVPTPAQKARLLGQRALRLAAAAGSAATVAGLGAWLAGPVGAGVGAALAGAAIAAQARRALMQRADTLVVAANRLAAGDLSVRIDSSRYGAFGALARALNQVMVNMQAIVSDVRSQVTGVSNASCEIANGNNDLAARTEQTAANLQQTAASMDQMSSTVRHNAATAEEATALATTASQAAERGGQAMGEVTQTMGAIAEASHRIADIIGVIDSIAFQTNILALNAAVEAARAGEQGRGFAVVAGEVRMLAQRSAQAAREIKTLIDDSVKKVDDGTRLVGAAGQTVSDIVRQVQHVSQLINAIGDTTREQTGGIDQIGRAVTQLDEMTQQNAALVEQSAAAAETLRGQARALGEAVGILRLGCSR</sequence>
<dbReference type="PROSITE" id="PS50111">
    <property type="entry name" value="CHEMOTAXIS_TRANSDUC_2"/>
    <property type="match status" value="1"/>
</dbReference>
<dbReference type="InterPro" id="IPR003660">
    <property type="entry name" value="HAMP_dom"/>
</dbReference>
<feature type="domain" description="PAS" evidence="4">
    <location>
        <begin position="25"/>
        <end position="76"/>
    </location>
</feature>
<dbReference type="Pfam" id="PF00015">
    <property type="entry name" value="MCPsignal"/>
    <property type="match status" value="1"/>
</dbReference>
<reference evidence="6" key="1">
    <citation type="submission" date="2022-05" db="EMBL/GenBank/DDBJ databases">
        <title>An RpoN-dependent PEP-CTERM gene is involved in floc formation of an Aquincola tertiaricarbonis strain.</title>
        <authorList>
            <person name="Qiu D."/>
            <person name="Xia M."/>
        </authorList>
    </citation>
    <scope>NUCLEOTIDE SEQUENCE</scope>
    <source>
        <strain evidence="6">RN12</strain>
    </source>
</reference>
<evidence type="ECO:0000256" key="2">
    <source>
        <dbReference type="PROSITE-ProRule" id="PRU00284"/>
    </source>
</evidence>
<keyword evidence="2" id="KW-0807">Transducer</keyword>
<dbReference type="InterPro" id="IPR035965">
    <property type="entry name" value="PAS-like_dom_sf"/>
</dbReference>